<reference evidence="2 3" key="1">
    <citation type="submission" date="2019-07" db="EMBL/GenBank/DDBJ databases">
        <authorList>
            <person name="Li J."/>
        </authorList>
    </citation>
    <scope>NUCLEOTIDE SEQUENCE [LARGE SCALE GENOMIC DNA]</scope>
    <source>
        <strain evidence="2 3">TKL69</strain>
    </source>
</reference>
<keyword evidence="3" id="KW-1185">Reference proteome</keyword>
<dbReference type="EMBL" id="CP041666">
    <property type="protein sequence ID" value="QDP41357.1"/>
    <property type="molecule type" value="Genomic_DNA"/>
</dbReference>
<feature type="transmembrane region" description="Helical" evidence="1">
    <location>
        <begin position="6"/>
        <end position="29"/>
    </location>
</feature>
<name>A0A516KIY1_9BACI</name>
<accession>A0A516KIY1</accession>
<feature type="transmembrane region" description="Helical" evidence="1">
    <location>
        <begin position="75"/>
        <end position="95"/>
    </location>
</feature>
<dbReference type="OrthoDB" id="9931738at2"/>
<sequence>MQNPWFILIVRTVSFLILLLAGAVVISLINPVLTMNQLQEYMKGIAIACQSNSLMSSMVWQTMMGHFGRGNDDDFLSLIIIFAFAIIPIIQIWGLKLRKHLVEGQ</sequence>
<dbReference type="Proteomes" id="UP000315215">
    <property type="component" value="Chromosome"/>
</dbReference>
<keyword evidence="1" id="KW-1133">Transmembrane helix</keyword>
<dbReference type="AlphaFoldDB" id="A0A516KIY1"/>
<keyword evidence="1" id="KW-0472">Membrane</keyword>
<evidence type="ECO:0000313" key="3">
    <source>
        <dbReference type="Proteomes" id="UP000315215"/>
    </source>
</evidence>
<protein>
    <submittedName>
        <fullName evidence="2">Uncharacterized protein</fullName>
    </submittedName>
</protein>
<evidence type="ECO:0000256" key="1">
    <source>
        <dbReference type="SAM" id="Phobius"/>
    </source>
</evidence>
<proteinExistence type="predicted"/>
<evidence type="ECO:0000313" key="2">
    <source>
        <dbReference type="EMBL" id="QDP41357.1"/>
    </source>
</evidence>
<gene>
    <name evidence="2" type="ORF">FN924_14895</name>
</gene>
<keyword evidence="1" id="KW-0812">Transmembrane</keyword>
<dbReference type="KEGG" id="aqt:FN924_14895"/>
<organism evidence="2 3">
    <name type="scientific">Radiobacillus deserti</name>
    <dbReference type="NCBI Taxonomy" id="2594883"/>
    <lineage>
        <taxon>Bacteria</taxon>
        <taxon>Bacillati</taxon>
        <taxon>Bacillota</taxon>
        <taxon>Bacilli</taxon>
        <taxon>Bacillales</taxon>
        <taxon>Bacillaceae</taxon>
        <taxon>Radiobacillus</taxon>
    </lineage>
</organism>
<dbReference type="RefSeq" id="WP_143895821.1">
    <property type="nucleotide sequence ID" value="NZ_CP041666.1"/>
</dbReference>